<name>A0A9P1C0Z2_9DINO</name>
<keyword evidence="2" id="KW-0812">Transmembrane</keyword>
<dbReference type="InterPro" id="IPR053185">
    <property type="entry name" value="SET_domain_protein"/>
</dbReference>
<evidence type="ECO:0000259" key="4">
    <source>
        <dbReference type="PROSITE" id="PS50280"/>
    </source>
</evidence>
<dbReference type="Gene3D" id="1.25.40.10">
    <property type="entry name" value="Tetratricopeptide repeat domain"/>
    <property type="match status" value="1"/>
</dbReference>
<dbReference type="InterPro" id="IPR001214">
    <property type="entry name" value="SET_dom"/>
</dbReference>
<dbReference type="Pfam" id="PF00856">
    <property type="entry name" value="SET"/>
    <property type="match status" value="1"/>
</dbReference>
<evidence type="ECO:0000313" key="7">
    <source>
        <dbReference type="Proteomes" id="UP001152797"/>
    </source>
</evidence>
<dbReference type="InterPro" id="IPR046341">
    <property type="entry name" value="SET_dom_sf"/>
</dbReference>
<evidence type="ECO:0000256" key="2">
    <source>
        <dbReference type="SAM" id="Phobius"/>
    </source>
</evidence>
<reference evidence="6 7" key="2">
    <citation type="submission" date="2024-05" db="EMBL/GenBank/DDBJ databases">
        <authorList>
            <person name="Chen Y."/>
            <person name="Shah S."/>
            <person name="Dougan E. K."/>
            <person name="Thang M."/>
            <person name="Chan C."/>
        </authorList>
    </citation>
    <scope>NUCLEOTIDE SEQUENCE [LARGE SCALE GENOMIC DNA]</scope>
</reference>
<feature type="transmembrane region" description="Helical" evidence="2">
    <location>
        <begin position="75"/>
        <end position="108"/>
    </location>
</feature>
<dbReference type="Gene3D" id="2.170.270.10">
    <property type="entry name" value="SET domain"/>
    <property type="match status" value="1"/>
</dbReference>
<dbReference type="EMBL" id="CAMXCT030000668">
    <property type="protein sequence ID" value="CAL4769163.1"/>
    <property type="molecule type" value="Genomic_DNA"/>
</dbReference>
<organism evidence="5">
    <name type="scientific">Cladocopium goreaui</name>
    <dbReference type="NCBI Taxonomy" id="2562237"/>
    <lineage>
        <taxon>Eukaryota</taxon>
        <taxon>Sar</taxon>
        <taxon>Alveolata</taxon>
        <taxon>Dinophyceae</taxon>
        <taxon>Suessiales</taxon>
        <taxon>Symbiodiniaceae</taxon>
        <taxon>Cladocopium</taxon>
    </lineage>
</organism>
<proteinExistence type="predicted"/>
<dbReference type="InterPro" id="IPR011990">
    <property type="entry name" value="TPR-like_helical_dom_sf"/>
</dbReference>
<accession>A0A9P1C0Z2</accession>
<dbReference type="PROSITE" id="PS50280">
    <property type="entry name" value="SET"/>
    <property type="match status" value="1"/>
</dbReference>
<dbReference type="Proteomes" id="UP001152797">
    <property type="component" value="Unassembled WGS sequence"/>
</dbReference>
<dbReference type="EMBL" id="CAMXCT010000668">
    <property type="protein sequence ID" value="CAI3981851.1"/>
    <property type="molecule type" value="Genomic_DNA"/>
</dbReference>
<keyword evidence="2" id="KW-1133">Transmembrane helix</keyword>
<keyword evidence="2" id="KW-0472">Membrane</keyword>
<sequence>MRRRILPILGLISIGFWPDPGWTGSSGFRVVPMDGKGFGVVAEKTFDAGDLVYQEAPLIMWNVEDATKTQLLNLVAAIAVLLSVFLLVAFNAVGFTPLPLAAAAAFALRRRELGMPEELQEQYEQLSSEEQDQLKGLSDCSSGEKTMMGILRTNGFSRGASSSSSTLLLCPVLARLNHSCSPNCQQSWDEESGQEKLYAMTKIQPGEELCITYCDLREPRDKRREVLRAKYGFLCSCPACCHTDIETSDARRTEIARLQENLAAAQPADGVEMAKRVLQLLDDEGVPDLMLRGLACTEAVRHCETLSDPQQARSWAEKAYDFFSKARGPTSEIAQDAKALDWALDSQMSDDSSRMSQLEVFTCHVPKPGEGRTSGRKKPEEFELLH</sequence>
<dbReference type="SUPFAM" id="SSF82199">
    <property type="entry name" value="SET domain"/>
    <property type="match status" value="1"/>
</dbReference>
<dbReference type="SMART" id="SM00317">
    <property type="entry name" value="SET"/>
    <property type="match status" value="1"/>
</dbReference>
<evidence type="ECO:0000256" key="3">
    <source>
        <dbReference type="SAM" id="SignalP"/>
    </source>
</evidence>
<feature type="domain" description="SET" evidence="4">
    <location>
        <begin position="26"/>
        <end position="214"/>
    </location>
</feature>
<comment type="caution">
    <text evidence="5">The sequence shown here is derived from an EMBL/GenBank/DDBJ whole genome shotgun (WGS) entry which is preliminary data.</text>
</comment>
<dbReference type="AlphaFoldDB" id="A0A9P1C0Z2"/>
<feature type="chain" id="PRO_5043270040" evidence="3">
    <location>
        <begin position="24"/>
        <end position="386"/>
    </location>
</feature>
<evidence type="ECO:0000256" key="1">
    <source>
        <dbReference type="SAM" id="MobiDB-lite"/>
    </source>
</evidence>
<gene>
    <name evidence="5" type="ORF">C1SCF055_LOCUS9601</name>
</gene>
<dbReference type="OrthoDB" id="265717at2759"/>
<keyword evidence="3" id="KW-0732">Signal</keyword>
<dbReference type="PANTHER" id="PTHR47332:SF4">
    <property type="entry name" value="SET DOMAIN-CONTAINING PROTEIN 5"/>
    <property type="match status" value="1"/>
</dbReference>
<dbReference type="EMBL" id="CAMXCT020000668">
    <property type="protein sequence ID" value="CAL1135226.1"/>
    <property type="molecule type" value="Genomic_DNA"/>
</dbReference>
<dbReference type="CDD" id="cd20071">
    <property type="entry name" value="SET_SMYD"/>
    <property type="match status" value="1"/>
</dbReference>
<feature type="compositionally biased region" description="Basic and acidic residues" evidence="1">
    <location>
        <begin position="377"/>
        <end position="386"/>
    </location>
</feature>
<dbReference type="PANTHER" id="PTHR47332">
    <property type="entry name" value="SET DOMAIN-CONTAINING PROTEIN 5"/>
    <property type="match status" value="1"/>
</dbReference>
<reference evidence="5" key="1">
    <citation type="submission" date="2022-10" db="EMBL/GenBank/DDBJ databases">
        <authorList>
            <person name="Chen Y."/>
            <person name="Dougan E. K."/>
            <person name="Chan C."/>
            <person name="Rhodes N."/>
            <person name="Thang M."/>
        </authorList>
    </citation>
    <scope>NUCLEOTIDE SEQUENCE</scope>
</reference>
<feature type="signal peptide" evidence="3">
    <location>
        <begin position="1"/>
        <end position="23"/>
    </location>
</feature>
<evidence type="ECO:0000313" key="5">
    <source>
        <dbReference type="EMBL" id="CAI3981851.1"/>
    </source>
</evidence>
<feature type="region of interest" description="Disordered" evidence="1">
    <location>
        <begin position="365"/>
        <end position="386"/>
    </location>
</feature>
<keyword evidence="7" id="KW-1185">Reference proteome</keyword>
<protein>
    <submittedName>
        <fullName evidence="6">Histone-lysine N-methyltransferase set5</fullName>
    </submittedName>
</protein>
<evidence type="ECO:0000313" key="6">
    <source>
        <dbReference type="EMBL" id="CAL4769163.1"/>
    </source>
</evidence>